<reference evidence="1" key="1">
    <citation type="submission" date="2022-06" db="EMBL/GenBank/DDBJ databases">
        <title>Fusarium solani species complex genomes reveal bases of compartmentalisation and animal pathogenesis.</title>
        <authorList>
            <person name="Tsai I.J."/>
        </authorList>
    </citation>
    <scope>NUCLEOTIDE SEQUENCE</scope>
    <source>
        <strain evidence="1">Fu6.1</strain>
    </source>
</reference>
<protein>
    <submittedName>
        <fullName evidence="1">CCHC-type domain-containing protein</fullName>
    </submittedName>
</protein>
<organism evidence="1 2">
    <name type="scientific">Fusarium keratoplasticum</name>
    <dbReference type="NCBI Taxonomy" id="1328300"/>
    <lineage>
        <taxon>Eukaryota</taxon>
        <taxon>Fungi</taxon>
        <taxon>Dikarya</taxon>
        <taxon>Ascomycota</taxon>
        <taxon>Pezizomycotina</taxon>
        <taxon>Sordariomycetes</taxon>
        <taxon>Hypocreomycetidae</taxon>
        <taxon>Hypocreales</taxon>
        <taxon>Nectriaceae</taxon>
        <taxon>Fusarium</taxon>
        <taxon>Fusarium solani species complex</taxon>
    </lineage>
</organism>
<accession>A0ACC0QC98</accession>
<dbReference type="EMBL" id="CM046516">
    <property type="protein sequence ID" value="KAI8648664.1"/>
    <property type="molecule type" value="Genomic_DNA"/>
</dbReference>
<dbReference type="Proteomes" id="UP001065298">
    <property type="component" value="Chromosome 14"/>
</dbReference>
<name>A0ACC0QC98_9HYPO</name>
<gene>
    <name evidence="1" type="ORF">NCS57_01478300</name>
</gene>
<evidence type="ECO:0000313" key="2">
    <source>
        <dbReference type="Proteomes" id="UP001065298"/>
    </source>
</evidence>
<proteinExistence type="predicted"/>
<sequence length="264" mass="29790">MDATVEEILVEGGGSVAATRRSSRPAKPTAKLQENLQAAVRKTGTSKKAGSAQTREGENEFSDRAGASQTEGAASNNASLVQMMLRTMLQETSTHLMSEQKQMLERLWDALMENQRTATQMMSDQLEMIRQLQQEIQTIKMQAAEELNKAEEFRRMHEQTTRQLRIMREQTAEQLRAMREQAAKDLEQMRQQMMEQLEQARNQATEEMKQMRVQLNAMADGITSGAQASPQPSSAAHKIKQTAKQINQICQNLISNQTNGKHRI</sequence>
<comment type="caution">
    <text evidence="1">The sequence shown here is derived from an EMBL/GenBank/DDBJ whole genome shotgun (WGS) entry which is preliminary data.</text>
</comment>
<keyword evidence="2" id="KW-1185">Reference proteome</keyword>
<evidence type="ECO:0000313" key="1">
    <source>
        <dbReference type="EMBL" id="KAI8648664.1"/>
    </source>
</evidence>